<dbReference type="KEGG" id="cre:CHLRE_12g534100v5"/>
<dbReference type="PANTHER" id="PTHR31717">
    <property type="entry name" value="ZINC FINGER PROTEIN CONSTANS-LIKE 10"/>
    <property type="match status" value="1"/>
</dbReference>
<dbReference type="GO" id="GO:0006355">
    <property type="term" value="P:regulation of DNA-templated transcription"/>
    <property type="evidence" value="ECO:0007669"/>
    <property type="project" value="UniProtKB-ARBA"/>
</dbReference>
<dbReference type="InParanoid" id="A0A2K3D523"/>
<evidence type="ECO:0000256" key="5">
    <source>
        <dbReference type="ARBA" id="ARBA00022833"/>
    </source>
</evidence>
<dbReference type="InterPro" id="IPR049808">
    <property type="entry name" value="CONSTANS-like_Bbox1"/>
</dbReference>
<dbReference type="RefSeq" id="XP_042918709.1">
    <property type="nucleotide sequence ID" value="XM_043068614.1"/>
</dbReference>
<comment type="subcellular location">
    <subcellularLocation>
        <location evidence="1 8">Nucleus</location>
    </subcellularLocation>
</comment>
<organism evidence="12 13">
    <name type="scientific">Chlamydomonas reinhardtii</name>
    <name type="common">Chlamydomonas smithii</name>
    <dbReference type="NCBI Taxonomy" id="3055"/>
    <lineage>
        <taxon>Eukaryota</taxon>
        <taxon>Viridiplantae</taxon>
        <taxon>Chlorophyta</taxon>
        <taxon>core chlorophytes</taxon>
        <taxon>Chlorophyceae</taxon>
        <taxon>CS clade</taxon>
        <taxon>Chlamydomonadales</taxon>
        <taxon>Chlamydomonadaceae</taxon>
        <taxon>Chlamydomonas</taxon>
    </lineage>
</organism>
<keyword evidence="6 8" id="KW-0539">Nucleus</keyword>
<dbReference type="EMBL" id="CM008973">
    <property type="protein sequence ID" value="PNW75617.1"/>
    <property type="molecule type" value="Genomic_DNA"/>
</dbReference>
<dbReference type="PROSITE" id="PS50119">
    <property type="entry name" value="ZF_BBOX"/>
    <property type="match status" value="1"/>
</dbReference>
<evidence type="ECO:0000256" key="4">
    <source>
        <dbReference type="ARBA" id="ARBA00022737"/>
    </source>
</evidence>
<feature type="region of interest" description="Disordered" evidence="9">
    <location>
        <begin position="117"/>
        <end position="138"/>
    </location>
</feature>
<comment type="similarity">
    <text evidence="2">Belongs to the CONSTANS family.</text>
</comment>
<evidence type="ECO:0000256" key="8">
    <source>
        <dbReference type="PROSITE-ProRule" id="PRU00357"/>
    </source>
</evidence>
<evidence type="ECO:0000256" key="3">
    <source>
        <dbReference type="ARBA" id="ARBA00022723"/>
    </source>
</evidence>
<keyword evidence="7" id="KW-0863">Zinc-finger</keyword>
<dbReference type="AlphaFoldDB" id="A0A2K3D523"/>
<sequence>MTAACVLCQATGPSLVLCIVDRAVLCGPCDIKIHSANPVAARHRRMPACESCARASTIYCHCDQAHLCEECHSSNPLSASHQTQPAGPLPPPPLAVPAVAPNSAREGNMIATAAAVPDTASESGTNNGSGAVTGATPHAAATEGAASAAGAAPELPSFWWPVGADAGLNGFGFGFPDDASKIQIHMSGVTPEASTLSGGGGAATGPGDALRRSSTVDSAAGAAAAAAAAAAALVPQVPDGADYSAAASPMALADASYLGAHGDDKDAVLDAMAFHEIKMEFEGGAEDSLGGGGGWGGLALPGGGFDFADLLTEEVAVGAAAGDETADPQRSEGSTAGVVPDLEAADPEAEAVARSAEVPRPASEFFQDLFPRSGADTTTASAAVKAEPVDAFGGFDTADMGMGASGYEAFAAYASAAIEAPAAAPQLQQPRGALAATAAARRKRSWRDDESDLSELEAEDEDMAPQDDSDDEWRADSDDDAEARRRKKKQASRAAKQQATAAAKGTAAGGATSAAKAAAGAAARAPTPTGAVAAAPHLGAPPPGFTSFVGVDGANLTRAQRVARYLEKKKNRRFGKTIRYAARKAYAEIRPRIKGRFARKDEIAAWKAANGGDDAIVPECLDIVL</sequence>
<evidence type="ECO:0000256" key="1">
    <source>
        <dbReference type="ARBA" id="ARBA00004123"/>
    </source>
</evidence>
<dbReference type="GO" id="GO:0005634">
    <property type="term" value="C:nucleus"/>
    <property type="evidence" value="ECO:0000318"/>
    <property type="project" value="GO_Central"/>
</dbReference>
<dbReference type="PANTHER" id="PTHR31717:SF45">
    <property type="entry name" value="ZINC FINGER PROTEIN CONSTANS-LIKE 14-RELATED"/>
    <property type="match status" value="1"/>
</dbReference>
<keyword evidence="5" id="KW-0862">Zinc</keyword>
<feature type="compositionally biased region" description="Polar residues" evidence="9">
    <location>
        <begin position="120"/>
        <end position="130"/>
    </location>
</feature>
<feature type="region of interest" description="Disordered" evidence="9">
    <location>
        <begin position="441"/>
        <end position="509"/>
    </location>
</feature>
<dbReference type="Gramene" id="PNW75617">
    <property type="protein sequence ID" value="PNW75617"/>
    <property type="gene ID" value="CHLRE_12g534100v5"/>
</dbReference>
<evidence type="ECO:0000256" key="6">
    <source>
        <dbReference type="ARBA" id="ARBA00023242"/>
    </source>
</evidence>
<dbReference type="Pfam" id="PF06203">
    <property type="entry name" value="CCT"/>
    <property type="match status" value="1"/>
</dbReference>
<dbReference type="OrthoDB" id="153872at2759"/>
<dbReference type="OMA" id="RMAYYLA"/>
<evidence type="ECO:0000259" key="11">
    <source>
        <dbReference type="PROSITE" id="PS51017"/>
    </source>
</evidence>
<evidence type="ECO:0000313" key="13">
    <source>
        <dbReference type="Proteomes" id="UP000006906"/>
    </source>
</evidence>
<reference evidence="12 13" key="1">
    <citation type="journal article" date="2007" name="Science">
        <title>The Chlamydomonas genome reveals the evolution of key animal and plant functions.</title>
        <authorList>
            <person name="Merchant S.S."/>
            <person name="Prochnik S.E."/>
            <person name="Vallon O."/>
            <person name="Harris E.H."/>
            <person name="Karpowicz S.J."/>
            <person name="Witman G.B."/>
            <person name="Terry A."/>
            <person name="Salamov A."/>
            <person name="Fritz-Laylin L.K."/>
            <person name="Marechal-Drouard L."/>
            <person name="Marshall W.F."/>
            <person name="Qu L.H."/>
            <person name="Nelson D.R."/>
            <person name="Sanderfoot A.A."/>
            <person name="Spalding M.H."/>
            <person name="Kapitonov V.V."/>
            <person name="Ren Q."/>
            <person name="Ferris P."/>
            <person name="Lindquist E."/>
            <person name="Shapiro H."/>
            <person name="Lucas S.M."/>
            <person name="Grimwood J."/>
            <person name="Schmutz J."/>
            <person name="Cardol P."/>
            <person name="Cerutti H."/>
            <person name="Chanfreau G."/>
            <person name="Chen C.L."/>
            <person name="Cognat V."/>
            <person name="Croft M.T."/>
            <person name="Dent R."/>
            <person name="Dutcher S."/>
            <person name="Fernandez E."/>
            <person name="Fukuzawa H."/>
            <person name="Gonzalez-Ballester D."/>
            <person name="Gonzalez-Halphen D."/>
            <person name="Hallmann A."/>
            <person name="Hanikenne M."/>
            <person name="Hippler M."/>
            <person name="Inwood W."/>
            <person name="Jabbari K."/>
            <person name="Kalanon M."/>
            <person name="Kuras R."/>
            <person name="Lefebvre P.A."/>
            <person name="Lemaire S.D."/>
            <person name="Lobanov A.V."/>
            <person name="Lohr M."/>
            <person name="Manuell A."/>
            <person name="Meier I."/>
            <person name="Mets L."/>
            <person name="Mittag M."/>
            <person name="Mittelmeier T."/>
            <person name="Moroney J.V."/>
            <person name="Moseley J."/>
            <person name="Napoli C."/>
            <person name="Nedelcu A.M."/>
            <person name="Niyogi K."/>
            <person name="Novoselov S.V."/>
            <person name="Paulsen I.T."/>
            <person name="Pazour G."/>
            <person name="Purton S."/>
            <person name="Ral J.P."/>
            <person name="Riano-Pachon D.M."/>
            <person name="Riekhof W."/>
            <person name="Rymarquis L."/>
            <person name="Schroda M."/>
            <person name="Stern D."/>
            <person name="Umen J."/>
            <person name="Willows R."/>
            <person name="Wilson N."/>
            <person name="Zimmer S.L."/>
            <person name="Allmer J."/>
            <person name="Balk J."/>
            <person name="Bisova K."/>
            <person name="Chen C.J."/>
            <person name="Elias M."/>
            <person name="Gendler K."/>
            <person name="Hauser C."/>
            <person name="Lamb M.R."/>
            <person name="Ledford H."/>
            <person name="Long J.C."/>
            <person name="Minagawa J."/>
            <person name="Page M.D."/>
            <person name="Pan J."/>
            <person name="Pootakham W."/>
            <person name="Roje S."/>
            <person name="Rose A."/>
            <person name="Stahlberg E."/>
            <person name="Terauchi A.M."/>
            <person name="Yang P."/>
            <person name="Ball S."/>
            <person name="Bowler C."/>
            <person name="Dieckmann C.L."/>
            <person name="Gladyshev V.N."/>
            <person name="Green P."/>
            <person name="Jorgensen R."/>
            <person name="Mayfield S."/>
            <person name="Mueller-Roeber B."/>
            <person name="Rajamani S."/>
            <person name="Sayre R.T."/>
            <person name="Brokstein P."/>
            <person name="Dubchak I."/>
            <person name="Goodstein D."/>
            <person name="Hornick L."/>
            <person name="Huang Y.W."/>
            <person name="Jhaveri J."/>
            <person name="Luo Y."/>
            <person name="Martinez D."/>
            <person name="Ngau W.C."/>
            <person name="Otillar B."/>
            <person name="Poliakov A."/>
            <person name="Porter A."/>
            <person name="Szajkowski L."/>
            <person name="Werner G."/>
            <person name="Zhou K."/>
            <person name="Grigoriev I.V."/>
            <person name="Rokhsar D.S."/>
            <person name="Grossman A.R."/>
        </authorList>
    </citation>
    <scope>NUCLEOTIDE SEQUENCE [LARGE SCALE GENOMIC DNA]</scope>
    <source>
        <strain evidence="13">CC-503</strain>
    </source>
</reference>
<feature type="region of interest" description="Disordered" evidence="9">
    <location>
        <begin position="79"/>
        <end position="100"/>
    </location>
</feature>
<dbReference type="InterPro" id="IPR010402">
    <property type="entry name" value="CCT_domain"/>
</dbReference>
<keyword evidence="4" id="KW-0677">Repeat</keyword>
<feature type="compositionally biased region" description="Low complexity" evidence="9">
    <location>
        <begin position="492"/>
        <end position="509"/>
    </location>
</feature>
<name>A0A2K3D523_CHLRE</name>
<feature type="compositionally biased region" description="Acidic residues" evidence="9">
    <location>
        <begin position="449"/>
        <end position="481"/>
    </location>
</feature>
<accession>A0A2K3D523</accession>
<proteinExistence type="inferred from homology"/>
<evidence type="ECO:0000256" key="9">
    <source>
        <dbReference type="SAM" id="MobiDB-lite"/>
    </source>
</evidence>
<evidence type="ECO:0000313" key="12">
    <source>
        <dbReference type="EMBL" id="PNW75617.1"/>
    </source>
</evidence>
<dbReference type="GO" id="GO:0008270">
    <property type="term" value="F:zinc ion binding"/>
    <property type="evidence" value="ECO:0007669"/>
    <property type="project" value="UniProtKB-KW"/>
</dbReference>
<evidence type="ECO:0000256" key="2">
    <source>
        <dbReference type="ARBA" id="ARBA00010024"/>
    </source>
</evidence>
<feature type="domain" description="B box-type" evidence="10">
    <location>
        <begin position="44"/>
        <end position="86"/>
    </location>
</feature>
<protein>
    <submittedName>
        <fullName evidence="12">Uncharacterized protein</fullName>
    </submittedName>
</protein>
<evidence type="ECO:0000256" key="7">
    <source>
        <dbReference type="PROSITE-ProRule" id="PRU00024"/>
    </source>
</evidence>
<evidence type="ECO:0000259" key="10">
    <source>
        <dbReference type="PROSITE" id="PS50119"/>
    </source>
</evidence>
<feature type="domain" description="CCT" evidence="11">
    <location>
        <begin position="558"/>
        <end position="600"/>
    </location>
</feature>
<dbReference type="GeneID" id="66055662"/>
<keyword evidence="3" id="KW-0479">Metal-binding</keyword>
<dbReference type="InterPro" id="IPR000315">
    <property type="entry name" value="Znf_B-box"/>
</dbReference>
<gene>
    <name evidence="12" type="ORF">CHLRE_12g534100v5</name>
</gene>
<keyword evidence="13" id="KW-1185">Reference proteome</keyword>
<dbReference type="Proteomes" id="UP000006906">
    <property type="component" value="Chromosome 12"/>
</dbReference>
<dbReference type="GO" id="GO:0009909">
    <property type="term" value="P:regulation of flower development"/>
    <property type="evidence" value="ECO:0000318"/>
    <property type="project" value="GO_Central"/>
</dbReference>
<dbReference type="CDD" id="cd19821">
    <property type="entry name" value="Bbox1_BBX-like"/>
    <property type="match status" value="1"/>
</dbReference>
<feature type="region of interest" description="Disordered" evidence="9">
    <location>
        <begin position="321"/>
        <end position="341"/>
    </location>
</feature>
<dbReference type="PROSITE" id="PS51017">
    <property type="entry name" value="CCT"/>
    <property type="match status" value="1"/>
</dbReference>
<dbReference type="FunCoup" id="A0A2K3D523">
    <property type="interactions" value="356"/>
</dbReference>
<dbReference type="ExpressionAtlas" id="A0A2K3D523">
    <property type="expression patterns" value="baseline and differential"/>
</dbReference>